<sequence>MKSSFEEQGTRLDHVEPLLDDLDYLYSAMTATGVPMPWLEEGVSLTYFMQPIVLEDATGHGLYPTLF</sequence>
<protein>
    <submittedName>
        <fullName evidence="1">Uncharacterized protein</fullName>
    </submittedName>
</protein>
<organism evidence="1 2">
    <name type="scientific">Hibiscus sabdariffa</name>
    <name type="common">roselle</name>
    <dbReference type="NCBI Taxonomy" id="183260"/>
    <lineage>
        <taxon>Eukaryota</taxon>
        <taxon>Viridiplantae</taxon>
        <taxon>Streptophyta</taxon>
        <taxon>Embryophyta</taxon>
        <taxon>Tracheophyta</taxon>
        <taxon>Spermatophyta</taxon>
        <taxon>Magnoliopsida</taxon>
        <taxon>eudicotyledons</taxon>
        <taxon>Gunneridae</taxon>
        <taxon>Pentapetalae</taxon>
        <taxon>rosids</taxon>
        <taxon>malvids</taxon>
        <taxon>Malvales</taxon>
        <taxon>Malvaceae</taxon>
        <taxon>Malvoideae</taxon>
        <taxon>Hibiscus</taxon>
    </lineage>
</organism>
<comment type="caution">
    <text evidence="1">The sequence shown here is derived from an EMBL/GenBank/DDBJ whole genome shotgun (WGS) entry which is preliminary data.</text>
</comment>
<dbReference type="EMBL" id="JBBPBN010000016">
    <property type="protein sequence ID" value="KAK9021539.1"/>
    <property type="molecule type" value="Genomic_DNA"/>
</dbReference>
<evidence type="ECO:0000313" key="2">
    <source>
        <dbReference type="Proteomes" id="UP001396334"/>
    </source>
</evidence>
<reference evidence="1 2" key="1">
    <citation type="journal article" date="2024" name="G3 (Bethesda)">
        <title>Genome assembly of Hibiscus sabdariffa L. provides insights into metabolisms of medicinal natural products.</title>
        <authorList>
            <person name="Kim T."/>
        </authorList>
    </citation>
    <scope>NUCLEOTIDE SEQUENCE [LARGE SCALE GENOMIC DNA]</scope>
    <source>
        <strain evidence="1">TK-2024</strain>
        <tissue evidence="1">Old leaves</tissue>
    </source>
</reference>
<dbReference type="Proteomes" id="UP001396334">
    <property type="component" value="Unassembled WGS sequence"/>
</dbReference>
<evidence type="ECO:0000313" key="1">
    <source>
        <dbReference type="EMBL" id="KAK9021539.1"/>
    </source>
</evidence>
<accession>A0ABR2S8N0</accession>
<name>A0ABR2S8N0_9ROSI</name>
<proteinExistence type="predicted"/>
<keyword evidence="2" id="KW-1185">Reference proteome</keyword>
<gene>
    <name evidence="1" type="ORF">V6N11_011526</name>
</gene>